<reference evidence="2" key="1">
    <citation type="submission" date="2016-10" db="EMBL/GenBank/DDBJ databases">
        <authorList>
            <person name="Varghese N."/>
            <person name="Submissions S."/>
        </authorList>
    </citation>
    <scope>NUCLEOTIDE SEQUENCE [LARGE SCALE GENOMIC DNA]</scope>
    <source>
        <strain evidence="2">DSM 25811 / CCM 8410 / LMG 26954 / E90</strain>
    </source>
</reference>
<accession>A0A1G6RZI7</accession>
<dbReference type="EMBL" id="FMZO01000006">
    <property type="protein sequence ID" value="SDD10080.1"/>
    <property type="molecule type" value="Genomic_DNA"/>
</dbReference>
<evidence type="ECO:0000313" key="2">
    <source>
        <dbReference type="Proteomes" id="UP000198757"/>
    </source>
</evidence>
<dbReference type="PROSITE" id="PS51257">
    <property type="entry name" value="PROKAR_LIPOPROTEIN"/>
    <property type="match status" value="1"/>
</dbReference>
<dbReference type="AlphaFoldDB" id="A0A1G6RZI7"/>
<dbReference type="STRING" id="1285928.SAMN04487894_10625"/>
<dbReference type="RefSeq" id="WP_090390357.1">
    <property type="nucleotide sequence ID" value="NZ_FMZO01000006.1"/>
</dbReference>
<protein>
    <recommendedName>
        <fullName evidence="3">Lipoprotein</fullName>
    </recommendedName>
</protein>
<proteinExistence type="predicted"/>
<organism evidence="1 2">
    <name type="scientific">Niabella drilacis (strain DSM 25811 / CCM 8410 / CCUG 62505 / LMG 26954 / E90)</name>
    <dbReference type="NCBI Taxonomy" id="1285928"/>
    <lineage>
        <taxon>Bacteria</taxon>
        <taxon>Pseudomonadati</taxon>
        <taxon>Bacteroidota</taxon>
        <taxon>Chitinophagia</taxon>
        <taxon>Chitinophagales</taxon>
        <taxon>Chitinophagaceae</taxon>
        <taxon>Niabella</taxon>
    </lineage>
</organism>
<evidence type="ECO:0008006" key="3">
    <source>
        <dbReference type="Google" id="ProtNLM"/>
    </source>
</evidence>
<dbReference type="Proteomes" id="UP000198757">
    <property type="component" value="Unassembled WGS sequence"/>
</dbReference>
<gene>
    <name evidence="1" type="ORF">SAMN04487894_10625</name>
</gene>
<keyword evidence="2" id="KW-1185">Reference proteome</keyword>
<name>A0A1G6RZI7_NIADE</name>
<evidence type="ECO:0000313" key="1">
    <source>
        <dbReference type="EMBL" id="SDD10080.1"/>
    </source>
</evidence>
<sequence>MRKKIIAALWVLTGCFLLQSCKKDKAEDKPATPPPATSKWQVNSSGYTATSTIWVSKDVSMGVPGLMAKDAASKAQIVVGFKTKPTTSGQYPVFVGNYANDLQSTQAGIEIFDGVGTWYHANKGTVSVTVTNGKLKIDLSNVSDYQNTKLTGSLVEQ</sequence>